<organism evidence="1 2">
    <name type="scientific">Aceticella autotrophica</name>
    <dbReference type="NCBI Taxonomy" id="2755338"/>
    <lineage>
        <taxon>Bacteria</taxon>
        <taxon>Bacillati</taxon>
        <taxon>Bacillota</taxon>
        <taxon>Clostridia</taxon>
        <taxon>Thermoanaerobacterales</taxon>
        <taxon>Thermoanaerobacteraceae</taxon>
        <taxon>Aceticella</taxon>
    </lineage>
</organism>
<keyword evidence="2" id="KW-1185">Reference proteome</keyword>
<dbReference type="InterPro" id="IPR009702">
    <property type="entry name" value="DUF1284"/>
</dbReference>
<name>A0A975GBA3_9THEO</name>
<dbReference type="EMBL" id="CP060096">
    <property type="protein sequence ID" value="QSZ28238.1"/>
    <property type="molecule type" value="Genomic_DNA"/>
</dbReference>
<dbReference type="AlphaFoldDB" id="A0A975GBA3"/>
<protein>
    <submittedName>
        <fullName evidence="1">DUF1284 domain-containing protein</fullName>
    </submittedName>
</protein>
<accession>A0A975GBA3</accession>
<reference evidence="1" key="1">
    <citation type="submission" date="2020-08" db="EMBL/GenBank/DDBJ databases">
        <title>Genomic insights into the carbon and energy metabolism of the first obligate autotrophic acetogenic bacterium Aceticella autotrophica gen. nov., sp. nov.</title>
        <authorList>
            <person name="Toshchakov S.V."/>
            <person name="Elcheninov A.G."/>
            <person name="Kublanov I.V."/>
            <person name="Frolov E.N."/>
            <person name="Lebedinsky A.V."/>
        </authorList>
    </citation>
    <scope>NUCLEOTIDE SEQUENCE</scope>
    <source>
        <strain evidence="1">3443-3Ac</strain>
    </source>
</reference>
<sequence length="134" mass="15393">MEIRGHHLLCMLGFIGLGYNEKFILNMDKIIKKLNNKHNMWIKLVDNVDNICAACPNNINEECKIDSFPGSVKERDRAVLKVLGIEVGEVVRYRDIVNKISERMTEEKMMNICKDCEWFGLGYCLEGLKKLKGG</sequence>
<dbReference type="KEGG" id="aaut:ACETAC_05175"/>
<dbReference type="Proteomes" id="UP000671913">
    <property type="component" value="Chromosome"/>
</dbReference>
<evidence type="ECO:0000313" key="2">
    <source>
        <dbReference type="Proteomes" id="UP000671913"/>
    </source>
</evidence>
<gene>
    <name evidence="1" type="ORF">ACETAC_05175</name>
</gene>
<dbReference type="Pfam" id="PF06935">
    <property type="entry name" value="DUF1284"/>
    <property type="match status" value="1"/>
</dbReference>
<dbReference type="RefSeq" id="WP_284680981.1">
    <property type="nucleotide sequence ID" value="NZ_CP060096.1"/>
</dbReference>
<evidence type="ECO:0000313" key="1">
    <source>
        <dbReference type="EMBL" id="QSZ28238.1"/>
    </source>
</evidence>
<proteinExistence type="predicted"/>